<keyword evidence="1" id="KW-0808">Transferase</keyword>
<keyword evidence="3" id="KW-0693">Viral RNA replication</keyword>
<dbReference type="PROSITE" id="PS50507">
    <property type="entry name" value="RDRP_SSRNA_POS"/>
    <property type="match status" value="1"/>
</dbReference>
<dbReference type="Pfam" id="PF00680">
    <property type="entry name" value="RdRP_1"/>
    <property type="match status" value="1"/>
</dbReference>
<evidence type="ECO:0000313" key="5">
    <source>
        <dbReference type="EMBL" id="APG78251.1"/>
    </source>
</evidence>
<feature type="domain" description="RdRp catalytic" evidence="4">
    <location>
        <begin position="216"/>
        <end position="344"/>
    </location>
</feature>
<dbReference type="GO" id="GO:0039694">
    <property type="term" value="P:viral RNA genome replication"/>
    <property type="evidence" value="ECO:0007669"/>
    <property type="project" value="InterPro"/>
</dbReference>
<dbReference type="GO" id="GO:0006351">
    <property type="term" value="P:DNA-templated transcription"/>
    <property type="evidence" value="ECO:0007669"/>
    <property type="project" value="InterPro"/>
</dbReference>
<name>A0A1L3KLG5_9VIRU</name>
<dbReference type="InterPro" id="IPR043502">
    <property type="entry name" value="DNA/RNA_pol_sf"/>
</dbReference>
<reference evidence="5" key="1">
    <citation type="journal article" date="2016" name="Nature">
        <title>Redefining the invertebrate RNA virosphere.</title>
        <authorList>
            <person name="Shi M."/>
            <person name="Lin X.D."/>
            <person name="Tian J.H."/>
            <person name="Chen L.J."/>
            <person name="Chen X."/>
            <person name="Li C.X."/>
            <person name="Qin X.C."/>
            <person name="Li J."/>
            <person name="Cao J.P."/>
            <person name="Eden J.S."/>
            <person name="Buchmann J."/>
            <person name="Wang W."/>
            <person name="Xu J."/>
            <person name="Holmes E.C."/>
            <person name="Zhang Y.Z."/>
        </authorList>
    </citation>
    <scope>NUCLEOTIDE SEQUENCE</scope>
    <source>
        <strain evidence="5">QTM46741</strain>
    </source>
</reference>
<keyword evidence="2" id="KW-0548">Nucleotidyltransferase</keyword>
<dbReference type="EMBL" id="KX884138">
    <property type="protein sequence ID" value="APG78251.1"/>
    <property type="molecule type" value="Genomic_RNA"/>
</dbReference>
<dbReference type="GO" id="GO:0003968">
    <property type="term" value="F:RNA-directed RNA polymerase activity"/>
    <property type="evidence" value="ECO:0007669"/>
    <property type="project" value="InterPro"/>
</dbReference>
<organism evidence="5">
    <name type="scientific">Hubei partiti-like virus 32</name>
    <dbReference type="NCBI Taxonomy" id="1923039"/>
    <lineage>
        <taxon>Viruses</taxon>
        <taxon>Riboviria</taxon>
    </lineage>
</organism>
<evidence type="ECO:0000256" key="3">
    <source>
        <dbReference type="ARBA" id="ARBA00022953"/>
    </source>
</evidence>
<dbReference type="InterPro" id="IPR001205">
    <property type="entry name" value="RNA-dir_pol_C"/>
</dbReference>
<dbReference type="SUPFAM" id="SSF56672">
    <property type="entry name" value="DNA/RNA polymerases"/>
    <property type="match status" value="1"/>
</dbReference>
<proteinExistence type="predicted"/>
<dbReference type="InterPro" id="IPR007094">
    <property type="entry name" value="RNA-dir_pol_PSvirus"/>
</dbReference>
<evidence type="ECO:0000256" key="1">
    <source>
        <dbReference type="ARBA" id="ARBA00022679"/>
    </source>
</evidence>
<dbReference type="InterPro" id="IPR043128">
    <property type="entry name" value="Rev_trsase/Diguanyl_cyclase"/>
</dbReference>
<sequence>MSVIYLGKGRPFSQRHFTWTQTPFCPPEALNYAANLRRSPVTLDSVRNDIFQFGGPNVPEPRDPLYWKVLRKAAQAWRLNKPVNPIHLNDLPQYRLDTDSSSPGLPWKTDGFRTKRQVLDDPVAFGSIRSFWHRIKYKEAVKPADCAAYLRAHLVEEGDEKVRAVWGYPATIGFQEACFALPLIEAYKKGNFPIAYGYETATGGCRRLRDRFHTHKNFLTIDFKSFDKYLPSWIIRHAFSILCLNIDFTRYKTSGIPDAYALYRAWNYIVDYFINTPVRLCNGERYRKRRGVASGSYFTQLVDSIANYIMIEYAVARCGSSVKDILVLGDDSLVATTGKVELTAMSQQLKMFGMTLNLKKSSTPGCIYDATFLGYQIRNGIPLKPEAEFWAALVHPEHPDQSWDEYATRACGLILASFAQHDRFYDILAKQLKERPFTPALKPGLRRYLQTIGYTHVPSVLPSKISIVMMCER</sequence>
<dbReference type="GO" id="GO:0003723">
    <property type="term" value="F:RNA binding"/>
    <property type="evidence" value="ECO:0007669"/>
    <property type="project" value="InterPro"/>
</dbReference>
<evidence type="ECO:0000259" key="4">
    <source>
        <dbReference type="PROSITE" id="PS50507"/>
    </source>
</evidence>
<protein>
    <submittedName>
        <fullName evidence="5">RdRp</fullName>
    </submittedName>
</protein>
<evidence type="ECO:0000256" key="2">
    <source>
        <dbReference type="ARBA" id="ARBA00022695"/>
    </source>
</evidence>
<dbReference type="Gene3D" id="3.30.70.270">
    <property type="match status" value="1"/>
</dbReference>
<accession>A0A1L3KLG5</accession>